<evidence type="ECO:0000313" key="2">
    <source>
        <dbReference type="EMBL" id="PAT33764.1"/>
    </source>
</evidence>
<dbReference type="Proteomes" id="UP000217999">
    <property type="component" value="Unassembled WGS sequence"/>
</dbReference>
<dbReference type="EMBL" id="NSJF01000006">
    <property type="protein sequence ID" value="PAT33764.1"/>
    <property type="molecule type" value="Genomic_DNA"/>
</dbReference>
<dbReference type="RefSeq" id="WP_095550399.1">
    <property type="nucleotide sequence ID" value="NZ_CP156659.1"/>
</dbReference>
<dbReference type="GO" id="GO:0016491">
    <property type="term" value="F:oxidoreductase activity"/>
    <property type="evidence" value="ECO:0007669"/>
    <property type="project" value="InterPro"/>
</dbReference>
<accession>A0A2A2A7P6</accession>
<dbReference type="AlphaFoldDB" id="A0A2A2A7P6"/>
<dbReference type="Gene3D" id="3.40.30.10">
    <property type="entry name" value="Glutaredoxin"/>
    <property type="match status" value="1"/>
</dbReference>
<organism evidence="2 3">
    <name type="scientific">Vandammella animalimorsus</name>
    <dbReference type="NCBI Taxonomy" id="2029117"/>
    <lineage>
        <taxon>Bacteria</taxon>
        <taxon>Pseudomonadati</taxon>
        <taxon>Pseudomonadota</taxon>
        <taxon>Betaproteobacteria</taxon>
        <taxon>Burkholderiales</taxon>
        <taxon>Comamonadaceae</taxon>
        <taxon>Vandammella</taxon>
    </lineage>
</organism>
<dbReference type="InterPro" id="IPR000866">
    <property type="entry name" value="AhpC/TSA"/>
</dbReference>
<dbReference type="SUPFAM" id="SSF52833">
    <property type="entry name" value="Thioredoxin-like"/>
    <property type="match status" value="1"/>
</dbReference>
<gene>
    <name evidence="2" type="ORF">CK620_11405</name>
</gene>
<dbReference type="CDD" id="cd02966">
    <property type="entry name" value="TlpA_like_family"/>
    <property type="match status" value="1"/>
</dbReference>
<sequence>MPARSSPSKPARPGPGRPRLHLHLRLAARLTPGWGGAVLLSCAATLAQPALAQARASQATSAQPSADAPTRPAIQPATRPWSFELAALDGSRFVRASDFAGPVLLNFWGRDCPPCIAELPMLEQFARSHPQWTVLLVATDTPRQAAQFLERRGITLPALRGGAQVGALMKSAGNPRGALPFTVALQGRAICRTHTGMLSTAELQALAADCANPQQLPTAQGF</sequence>
<dbReference type="InterPro" id="IPR013766">
    <property type="entry name" value="Thioredoxin_domain"/>
</dbReference>
<protein>
    <recommendedName>
        <fullName evidence="1">Thioredoxin domain-containing protein</fullName>
    </recommendedName>
</protein>
<name>A0A2A2A7P6_9BURK</name>
<dbReference type="GO" id="GO:0016209">
    <property type="term" value="F:antioxidant activity"/>
    <property type="evidence" value="ECO:0007669"/>
    <property type="project" value="InterPro"/>
</dbReference>
<evidence type="ECO:0000313" key="3">
    <source>
        <dbReference type="Proteomes" id="UP000217999"/>
    </source>
</evidence>
<reference evidence="2 3" key="1">
    <citation type="submission" date="2017-08" db="EMBL/GenBank/DDBJ databases">
        <title>WGS of Clinical strains of the CDC Group NO-1 linked to zoonotic infections in humans.</title>
        <authorList>
            <person name="Bernier A.-M."/>
            <person name="Bernard K."/>
        </authorList>
    </citation>
    <scope>NUCLEOTIDE SEQUENCE [LARGE SCALE GENOMIC DNA]</scope>
    <source>
        <strain evidence="2 3">NML03-0146</strain>
    </source>
</reference>
<dbReference type="PROSITE" id="PS51352">
    <property type="entry name" value="THIOREDOXIN_2"/>
    <property type="match status" value="1"/>
</dbReference>
<dbReference type="Pfam" id="PF00578">
    <property type="entry name" value="AhpC-TSA"/>
    <property type="match status" value="1"/>
</dbReference>
<proteinExistence type="predicted"/>
<evidence type="ECO:0000259" key="1">
    <source>
        <dbReference type="PROSITE" id="PS51352"/>
    </source>
</evidence>
<feature type="domain" description="Thioredoxin" evidence="1">
    <location>
        <begin position="74"/>
        <end position="212"/>
    </location>
</feature>
<dbReference type="InterPro" id="IPR036249">
    <property type="entry name" value="Thioredoxin-like_sf"/>
</dbReference>
<comment type="caution">
    <text evidence="2">The sequence shown here is derived from an EMBL/GenBank/DDBJ whole genome shotgun (WGS) entry which is preliminary data.</text>
</comment>